<dbReference type="InterPro" id="IPR002545">
    <property type="entry name" value="CheW-lke_dom"/>
</dbReference>
<organism evidence="2 3">
    <name type="scientific">Hydrogenispora ethanolica</name>
    <dbReference type="NCBI Taxonomy" id="1082276"/>
    <lineage>
        <taxon>Bacteria</taxon>
        <taxon>Bacillati</taxon>
        <taxon>Bacillota</taxon>
        <taxon>Hydrogenispora</taxon>
    </lineage>
</organism>
<accession>A0A4R1S204</accession>
<dbReference type="Pfam" id="PF01584">
    <property type="entry name" value="CheW"/>
    <property type="match status" value="1"/>
</dbReference>
<dbReference type="EMBL" id="SLUN01000005">
    <property type="protein sequence ID" value="TCL73193.1"/>
    <property type="molecule type" value="Genomic_DNA"/>
</dbReference>
<dbReference type="OrthoDB" id="9794382at2"/>
<dbReference type="SUPFAM" id="SSF50341">
    <property type="entry name" value="CheW-like"/>
    <property type="match status" value="1"/>
</dbReference>
<dbReference type="Gene3D" id="2.40.50.180">
    <property type="entry name" value="CheA-289, Domain 4"/>
    <property type="match status" value="1"/>
</dbReference>
<name>A0A4R1S204_HYDET</name>
<dbReference type="GO" id="GO:0005829">
    <property type="term" value="C:cytosol"/>
    <property type="evidence" value="ECO:0007669"/>
    <property type="project" value="TreeGrafter"/>
</dbReference>
<sequence length="185" mass="20723">MAIPGPTPPNRLEVQKTLKCTEWEDEARPGAAASENIFATFSVGDEAYGIPIRKVAEILQHQTITRLPELPAYLMGVMNHRGRSVPVLDMRLLLQRRWTEDQAPACILVVEINGLTVGVVVDRFLAMMELSERQLSAFPEEDDEPGFRSVPASGREGEEVKLLGWEKLLEKEWPVLAAVYELTRA</sequence>
<gene>
    <name evidence="2" type="ORF">EDC14_100555</name>
</gene>
<dbReference type="SMART" id="SM00260">
    <property type="entry name" value="CheW"/>
    <property type="match status" value="1"/>
</dbReference>
<dbReference type="PROSITE" id="PS50851">
    <property type="entry name" value="CHEW"/>
    <property type="match status" value="1"/>
</dbReference>
<dbReference type="InterPro" id="IPR039315">
    <property type="entry name" value="CheW"/>
</dbReference>
<feature type="domain" description="CheW-like" evidence="1">
    <location>
        <begin position="35"/>
        <end position="174"/>
    </location>
</feature>
<proteinExistence type="predicted"/>
<dbReference type="AlphaFoldDB" id="A0A4R1S204"/>
<keyword evidence="3" id="KW-1185">Reference proteome</keyword>
<protein>
    <submittedName>
        <fullName evidence="2">Purine-binding chemotaxis protein CheW</fullName>
    </submittedName>
</protein>
<dbReference type="Gene3D" id="2.30.30.40">
    <property type="entry name" value="SH3 Domains"/>
    <property type="match status" value="1"/>
</dbReference>
<evidence type="ECO:0000313" key="3">
    <source>
        <dbReference type="Proteomes" id="UP000295008"/>
    </source>
</evidence>
<dbReference type="Proteomes" id="UP000295008">
    <property type="component" value="Unassembled WGS sequence"/>
</dbReference>
<evidence type="ECO:0000313" key="2">
    <source>
        <dbReference type="EMBL" id="TCL73193.1"/>
    </source>
</evidence>
<dbReference type="PANTHER" id="PTHR22617">
    <property type="entry name" value="CHEMOTAXIS SENSOR HISTIDINE KINASE-RELATED"/>
    <property type="match status" value="1"/>
</dbReference>
<dbReference type="PANTHER" id="PTHR22617:SF23">
    <property type="entry name" value="CHEMOTAXIS PROTEIN CHEW"/>
    <property type="match status" value="1"/>
</dbReference>
<dbReference type="GO" id="GO:0006935">
    <property type="term" value="P:chemotaxis"/>
    <property type="evidence" value="ECO:0007669"/>
    <property type="project" value="InterPro"/>
</dbReference>
<dbReference type="GO" id="GO:0007165">
    <property type="term" value="P:signal transduction"/>
    <property type="evidence" value="ECO:0007669"/>
    <property type="project" value="InterPro"/>
</dbReference>
<dbReference type="InterPro" id="IPR036061">
    <property type="entry name" value="CheW-like_dom_sf"/>
</dbReference>
<evidence type="ECO:0000259" key="1">
    <source>
        <dbReference type="PROSITE" id="PS50851"/>
    </source>
</evidence>
<reference evidence="2 3" key="1">
    <citation type="submission" date="2019-03" db="EMBL/GenBank/DDBJ databases">
        <title>Genomic Encyclopedia of Type Strains, Phase IV (KMG-IV): sequencing the most valuable type-strain genomes for metagenomic binning, comparative biology and taxonomic classification.</title>
        <authorList>
            <person name="Goeker M."/>
        </authorList>
    </citation>
    <scope>NUCLEOTIDE SEQUENCE [LARGE SCALE GENOMIC DNA]</scope>
    <source>
        <strain evidence="2 3">LX-B</strain>
    </source>
</reference>
<comment type="caution">
    <text evidence="2">The sequence shown here is derived from an EMBL/GenBank/DDBJ whole genome shotgun (WGS) entry which is preliminary data.</text>
</comment>